<dbReference type="SMART" id="SM00480">
    <property type="entry name" value="POL3Bc"/>
    <property type="match status" value="1"/>
</dbReference>
<evidence type="ECO:0000256" key="8">
    <source>
        <dbReference type="ARBA" id="ARBA00022932"/>
    </source>
</evidence>
<evidence type="ECO:0000256" key="4">
    <source>
        <dbReference type="ARBA" id="ARBA00022490"/>
    </source>
</evidence>
<gene>
    <name evidence="14" type="ORF">CKO31_02225</name>
</gene>
<name>A0ABS1CDK4_9GAMM</name>
<dbReference type="RefSeq" id="WP_200233661.1">
    <property type="nucleotide sequence ID" value="NZ_NRRV01000003.1"/>
</dbReference>
<evidence type="ECO:0000313" key="15">
    <source>
        <dbReference type="Proteomes" id="UP000748752"/>
    </source>
</evidence>
<dbReference type="Proteomes" id="UP000748752">
    <property type="component" value="Unassembled WGS sequence"/>
</dbReference>
<evidence type="ECO:0000256" key="6">
    <source>
        <dbReference type="ARBA" id="ARBA00022695"/>
    </source>
</evidence>
<comment type="subunit">
    <text evidence="10">Forms a ring-shaped head-to-tail homodimer around DNA.</text>
</comment>
<sequence length="370" mass="40379">MKIEIPRDDLLGALSIVAGVVERRQTLPILANVLLETDGETLRLATTDLELAISTQVGAAAIPEPGAVTVPARKLMDLCRSLREGAQVSVRTERERCVVASGRTRFTLSTLPAADFPSIAAEEGMASLTLASMQLRRLLDKTAFAMAQQDVRYYLNGVLLELAGTELVAVATDGHRLSRFSVALDTGGEADEQNRQMILPAKTVAELRRLLADDDTQLRFSWGERSVVAAFGETVLSSKLVDGKYPEYQRVIPKGLPRRAVVDRDLVRTALQRAAILSNEKYKGVRINFDDGTLGLQAQNPEQEVAEDEVEADYAGDAVSIGFNVGYLVDALQAIDAGQVEVVFQDADSSSIWRGLDCERETFVVMPMRL</sequence>
<dbReference type="PANTHER" id="PTHR30478:SF0">
    <property type="entry name" value="BETA SLIDING CLAMP"/>
    <property type="match status" value="1"/>
</dbReference>
<dbReference type="InterPro" id="IPR046938">
    <property type="entry name" value="DNA_clamp_sf"/>
</dbReference>
<keyword evidence="9" id="KW-0238">DNA-binding</keyword>
<proteinExistence type="inferred from homology"/>
<evidence type="ECO:0000256" key="3">
    <source>
        <dbReference type="ARBA" id="ARBA00021035"/>
    </source>
</evidence>
<evidence type="ECO:0000259" key="13">
    <source>
        <dbReference type="Pfam" id="PF02768"/>
    </source>
</evidence>
<keyword evidence="6 10" id="KW-0548">Nucleotidyltransferase</keyword>
<reference evidence="14 15" key="1">
    <citation type="journal article" date="2020" name="Microorganisms">
        <title>Osmotic Adaptation and Compatible Solute Biosynthesis of Phototrophic Bacteria as Revealed from Genome Analyses.</title>
        <authorList>
            <person name="Imhoff J.F."/>
            <person name="Rahn T."/>
            <person name="Kunzel S."/>
            <person name="Keller A."/>
            <person name="Neulinger S.C."/>
        </authorList>
    </citation>
    <scope>NUCLEOTIDE SEQUENCE [LARGE SCALE GENOMIC DNA]</scope>
    <source>
        <strain evidence="14 15">DSM 6210</strain>
    </source>
</reference>
<accession>A0ABS1CDK4</accession>
<keyword evidence="7 10" id="KW-0235">DNA replication</keyword>
<keyword evidence="8 10" id="KW-0239">DNA-directed DNA polymerase</keyword>
<dbReference type="InterPro" id="IPR022634">
    <property type="entry name" value="DNA_polIII_beta_N"/>
</dbReference>
<evidence type="ECO:0000259" key="11">
    <source>
        <dbReference type="Pfam" id="PF00712"/>
    </source>
</evidence>
<protein>
    <recommendedName>
        <fullName evidence="3 10">Beta sliding clamp</fullName>
    </recommendedName>
</protein>
<evidence type="ECO:0000256" key="9">
    <source>
        <dbReference type="ARBA" id="ARBA00023125"/>
    </source>
</evidence>
<dbReference type="Gene3D" id="3.10.150.10">
    <property type="entry name" value="DNA Polymerase III, subunit A, domain 2"/>
    <property type="match status" value="1"/>
</dbReference>
<dbReference type="SUPFAM" id="SSF55979">
    <property type="entry name" value="DNA clamp"/>
    <property type="match status" value="3"/>
</dbReference>
<feature type="domain" description="DNA polymerase III beta sliding clamp central" evidence="12">
    <location>
        <begin position="130"/>
        <end position="247"/>
    </location>
</feature>
<evidence type="ECO:0000256" key="7">
    <source>
        <dbReference type="ARBA" id="ARBA00022705"/>
    </source>
</evidence>
<feature type="domain" description="DNA polymerase III beta sliding clamp N-terminal" evidence="11">
    <location>
        <begin position="1"/>
        <end position="119"/>
    </location>
</feature>
<keyword evidence="4 10" id="KW-0963">Cytoplasm</keyword>
<evidence type="ECO:0000256" key="2">
    <source>
        <dbReference type="ARBA" id="ARBA00010752"/>
    </source>
</evidence>
<dbReference type="NCBIfam" id="TIGR00663">
    <property type="entry name" value="dnan"/>
    <property type="match status" value="1"/>
</dbReference>
<dbReference type="PIRSF" id="PIRSF000804">
    <property type="entry name" value="DNA_pol_III_b"/>
    <property type="match status" value="1"/>
</dbReference>
<evidence type="ECO:0000256" key="1">
    <source>
        <dbReference type="ARBA" id="ARBA00004496"/>
    </source>
</evidence>
<dbReference type="InterPro" id="IPR022637">
    <property type="entry name" value="DNA_polIII_beta_cen"/>
</dbReference>
<evidence type="ECO:0000259" key="12">
    <source>
        <dbReference type="Pfam" id="PF02767"/>
    </source>
</evidence>
<dbReference type="InterPro" id="IPR022635">
    <property type="entry name" value="DNA_polIII_beta_C"/>
</dbReference>
<organism evidence="14 15">
    <name type="scientific">Thiohalocapsa halophila</name>
    <dbReference type="NCBI Taxonomy" id="69359"/>
    <lineage>
        <taxon>Bacteria</taxon>
        <taxon>Pseudomonadati</taxon>
        <taxon>Pseudomonadota</taxon>
        <taxon>Gammaproteobacteria</taxon>
        <taxon>Chromatiales</taxon>
        <taxon>Chromatiaceae</taxon>
        <taxon>Thiohalocapsa</taxon>
    </lineage>
</organism>
<dbReference type="InterPro" id="IPR001001">
    <property type="entry name" value="DNA_polIII_beta"/>
</dbReference>
<comment type="function">
    <text evidence="10">Confers DNA tethering and processivity to DNA polymerases and other proteins. Acts as a clamp, forming a ring around DNA (a reaction catalyzed by the clamp-loading complex) which diffuses in an ATP-independent manner freely and bidirectionally along dsDNA. Initially characterized for its ability to contact the catalytic subunit of DNA polymerase III (Pol III), a complex, multichain enzyme responsible for most of the replicative synthesis in bacteria; Pol III exhibits 3'-5' exonuclease proofreading activity. The beta chain is required for initiation of replication as well as for processivity of DNA replication.</text>
</comment>
<evidence type="ECO:0000256" key="5">
    <source>
        <dbReference type="ARBA" id="ARBA00022679"/>
    </source>
</evidence>
<dbReference type="PANTHER" id="PTHR30478">
    <property type="entry name" value="DNA POLYMERASE III SUBUNIT BETA"/>
    <property type="match status" value="1"/>
</dbReference>
<evidence type="ECO:0000313" key="14">
    <source>
        <dbReference type="EMBL" id="MBK1629574.1"/>
    </source>
</evidence>
<comment type="subcellular location">
    <subcellularLocation>
        <location evidence="1 10">Cytoplasm</location>
    </subcellularLocation>
</comment>
<dbReference type="Pfam" id="PF02768">
    <property type="entry name" value="DNA_pol3_beta_3"/>
    <property type="match status" value="1"/>
</dbReference>
<feature type="domain" description="DNA polymerase III beta sliding clamp C-terminal" evidence="13">
    <location>
        <begin position="250"/>
        <end position="369"/>
    </location>
</feature>
<dbReference type="EMBL" id="NRRV01000003">
    <property type="protein sequence ID" value="MBK1629574.1"/>
    <property type="molecule type" value="Genomic_DNA"/>
</dbReference>
<evidence type="ECO:0000256" key="10">
    <source>
        <dbReference type="PIRNR" id="PIRNR000804"/>
    </source>
</evidence>
<keyword evidence="15" id="KW-1185">Reference proteome</keyword>
<dbReference type="Pfam" id="PF02767">
    <property type="entry name" value="DNA_pol3_beta_2"/>
    <property type="match status" value="1"/>
</dbReference>
<dbReference type="CDD" id="cd00140">
    <property type="entry name" value="beta_clamp"/>
    <property type="match status" value="1"/>
</dbReference>
<dbReference type="Gene3D" id="3.70.10.10">
    <property type="match status" value="1"/>
</dbReference>
<comment type="caution">
    <text evidence="14">The sequence shown here is derived from an EMBL/GenBank/DDBJ whole genome shotgun (WGS) entry which is preliminary data.</text>
</comment>
<dbReference type="Pfam" id="PF00712">
    <property type="entry name" value="DNA_pol3_beta"/>
    <property type="match status" value="1"/>
</dbReference>
<comment type="similarity">
    <text evidence="2 10">Belongs to the beta sliding clamp family.</text>
</comment>
<keyword evidence="5 10" id="KW-0808">Transferase</keyword>